<dbReference type="KEGG" id="lue:DCD74_04905"/>
<dbReference type="Proteomes" id="UP000251842">
    <property type="component" value="Chromosome"/>
</dbReference>
<dbReference type="EMBL" id="CP029556">
    <property type="protein sequence ID" value="AXA85466.1"/>
    <property type="molecule type" value="Genomic_DNA"/>
</dbReference>
<feature type="domain" description="Barstar (barnase inhibitor)" evidence="2">
    <location>
        <begin position="19"/>
        <end position="113"/>
    </location>
</feature>
<dbReference type="AlphaFoldDB" id="A0A344J8V6"/>
<evidence type="ECO:0000256" key="1">
    <source>
        <dbReference type="ARBA" id="ARBA00006845"/>
    </source>
</evidence>
<name>A0A344J8V6_9GAMM</name>
<dbReference type="InterPro" id="IPR000468">
    <property type="entry name" value="Barstar"/>
</dbReference>
<sequence>MRADVVPLMALAQDEFVAIHDIDLHGIDDKPTLLARIGEALQFPAGWGGNWDALADALNDLSWLGESTPRLLVWRGMDQLHARAPELESTLCDILEEASARWAADGVAMWSLLSLAHIPDEDQDEDDASSG</sequence>
<reference evidence="4" key="1">
    <citation type="submission" date="2018-05" db="EMBL/GenBank/DDBJ databases">
        <title>Luteimonas pekinense sp. nov., isolated from human Meibomian gland secretions, Beijing, China.</title>
        <authorList>
            <person name="Wen T."/>
            <person name="Bai H."/>
            <person name="Lv H."/>
        </authorList>
    </citation>
    <scope>NUCLEOTIDE SEQUENCE [LARGE SCALE GENOMIC DNA]</scope>
    <source>
        <strain evidence="4">83-4</strain>
    </source>
</reference>
<evidence type="ECO:0000313" key="3">
    <source>
        <dbReference type="EMBL" id="AXA85466.1"/>
    </source>
</evidence>
<evidence type="ECO:0000259" key="2">
    <source>
        <dbReference type="Pfam" id="PF01337"/>
    </source>
</evidence>
<organism evidence="3 4">
    <name type="scientific">Solilutibacter oculi</name>
    <dbReference type="NCBI Taxonomy" id="2698682"/>
    <lineage>
        <taxon>Bacteria</taxon>
        <taxon>Pseudomonadati</taxon>
        <taxon>Pseudomonadota</taxon>
        <taxon>Gammaproteobacteria</taxon>
        <taxon>Lysobacterales</taxon>
        <taxon>Lysobacteraceae</taxon>
        <taxon>Solilutibacter</taxon>
    </lineage>
</organism>
<dbReference type="SUPFAM" id="SSF52038">
    <property type="entry name" value="Barstar-related"/>
    <property type="match status" value="1"/>
</dbReference>
<comment type="similarity">
    <text evidence="1">Belongs to the barstar family.</text>
</comment>
<dbReference type="Gene3D" id="3.30.370.10">
    <property type="entry name" value="Barstar-like"/>
    <property type="match status" value="1"/>
</dbReference>
<dbReference type="OrthoDB" id="7575400at2"/>
<dbReference type="InterPro" id="IPR035905">
    <property type="entry name" value="Barstar-like_sf"/>
</dbReference>
<gene>
    <name evidence="3" type="ORF">DCD74_04905</name>
</gene>
<proteinExistence type="inferred from homology"/>
<evidence type="ECO:0000313" key="4">
    <source>
        <dbReference type="Proteomes" id="UP000251842"/>
    </source>
</evidence>
<keyword evidence="4" id="KW-1185">Reference proteome</keyword>
<accession>A0A344J8V6</accession>
<dbReference type="Pfam" id="PF01337">
    <property type="entry name" value="Barstar"/>
    <property type="match status" value="1"/>
</dbReference>
<protein>
    <submittedName>
        <fullName evidence="3">Barnase inhibitor</fullName>
    </submittedName>
</protein>